<dbReference type="Pfam" id="PF08241">
    <property type="entry name" value="Methyltransf_11"/>
    <property type="match status" value="1"/>
</dbReference>
<feature type="domain" description="Methyltransferase type 11" evidence="1">
    <location>
        <begin position="51"/>
        <end position="144"/>
    </location>
</feature>
<evidence type="ECO:0000313" key="2">
    <source>
        <dbReference type="EMBL" id="MBP2472596.1"/>
    </source>
</evidence>
<dbReference type="SUPFAM" id="SSF53335">
    <property type="entry name" value="S-adenosyl-L-methionine-dependent methyltransferases"/>
    <property type="match status" value="1"/>
</dbReference>
<dbReference type="InterPro" id="IPR013216">
    <property type="entry name" value="Methyltransf_11"/>
</dbReference>
<dbReference type="GO" id="GO:0032259">
    <property type="term" value="P:methylation"/>
    <property type="evidence" value="ECO:0007669"/>
    <property type="project" value="UniProtKB-KW"/>
</dbReference>
<proteinExistence type="predicted"/>
<dbReference type="RefSeq" id="WP_086783350.1">
    <property type="nucleotide sequence ID" value="NZ_JAGIOO010000001.1"/>
</dbReference>
<name>A0ABS5A8G1_9PSEU</name>
<dbReference type="Proteomes" id="UP001519363">
    <property type="component" value="Unassembled WGS sequence"/>
</dbReference>
<gene>
    <name evidence="2" type="ORF">JOF53_001468</name>
</gene>
<organism evidence="2 3">
    <name type="scientific">Crossiella equi</name>
    <dbReference type="NCBI Taxonomy" id="130796"/>
    <lineage>
        <taxon>Bacteria</taxon>
        <taxon>Bacillati</taxon>
        <taxon>Actinomycetota</taxon>
        <taxon>Actinomycetes</taxon>
        <taxon>Pseudonocardiales</taxon>
        <taxon>Pseudonocardiaceae</taxon>
        <taxon>Crossiella</taxon>
    </lineage>
</organism>
<comment type="caution">
    <text evidence="2">The sequence shown here is derived from an EMBL/GenBank/DDBJ whole genome shotgun (WGS) entry which is preliminary data.</text>
</comment>
<dbReference type="PANTHER" id="PTHR42912">
    <property type="entry name" value="METHYLTRANSFERASE"/>
    <property type="match status" value="1"/>
</dbReference>
<dbReference type="InterPro" id="IPR029063">
    <property type="entry name" value="SAM-dependent_MTases_sf"/>
</dbReference>
<keyword evidence="3" id="KW-1185">Reference proteome</keyword>
<dbReference type="CDD" id="cd02440">
    <property type="entry name" value="AdoMet_MTases"/>
    <property type="match status" value="1"/>
</dbReference>
<keyword evidence="2" id="KW-0808">Transferase</keyword>
<dbReference type="GO" id="GO:0008168">
    <property type="term" value="F:methyltransferase activity"/>
    <property type="evidence" value="ECO:0007669"/>
    <property type="project" value="UniProtKB-KW"/>
</dbReference>
<protein>
    <submittedName>
        <fullName evidence="2">SAM-dependent methyltransferase</fullName>
    </submittedName>
</protein>
<keyword evidence="2" id="KW-0489">Methyltransferase</keyword>
<evidence type="ECO:0000313" key="3">
    <source>
        <dbReference type="Proteomes" id="UP001519363"/>
    </source>
</evidence>
<dbReference type="Gene3D" id="3.40.50.150">
    <property type="entry name" value="Vaccinia Virus protein VP39"/>
    <property type="match status" value="1"/>
</dbReference>
<dbReference type="PANTHER" id="PTHR42912:SF80">
    <property type="entry name" value="METHYLTRANSFERASE DOMAIN-CONTAINING PROTEIN"/>
    <property type="match status" value="1"/>
</dbReference>
<dbReference type="EMBL" id="JAGIOO010000001">
    <property type="protein sequence ID" value="MBP2472596.1"/>
    <property type="molecule type" value="Genomic_DNA"/>
</dbReference>
<sequence length="293" mass="31030">MSVAAQEAFLRSFHATRPAVTTDALGAGRVPDGRTSYQVLRDTVSGRRRVLDLGCGDGYLLELLAASPHRRLTGLDLSPEALAAARARPALAQARLLLGRAQEMPFPADSFDACVSHMALMLMAELDQVAAEIARVLEPGGVLAVVLGGGGVPGTAYEVFLDLTRAVLEEVPEDRRMPALGDQRARSREGLSGVLGAAGFAPLDWRAVRLDLTGPFDAVWLAMSGIYDLDPLDSAALATLRTAFDAAAPRLPDGRVPCAMTLHVAVTRLPRSSGRAVNPVVPHRDGEGTLRNV</sequence>
<dbReference type="InterPro" id="IPR050508">
    <property type="entry name" value="Methyltransf_Superfamily"/>
</dbReference>
<evidence type="ECO:0000259" key="1">
    <source>
        <dbReference type="Pfam" id="PF08241"/>
    </source>
</evidence>
<accession>A0ABS5A8G1</accession>
<reference evidence="2 3" key="1">
    <citation type="submission" date="2021-03" db="EMBL/GenBank/DDBJ databases">
        <title>Sequencing the genomes of 1000 actinobacteria strains.</title>
        <authorList>
            <person name="Klenk H.-P."/>
        </authorList>
    </citation>
    <scope>NUCLEOTIDE SEQUENCE [LARGE SCALE GENOMIC DNA]</scope>
    <source>
        <strain evidence="2 3">DSM 44580</strain>
    </source>
</reference>